<dbReference type="CDD" id="cd15465">
    <property type="entry name" value="bS6_mito"/>
    <property type="match status" value="1"/>
</dbReference>
<gene>
    <name evidence="4" type="ORF">GBAR_LOCUS22656</name>
</gene>
<protein>
    <recommendedName>
        <fullName evidence="2">Small ribosomal subunit protein bS6m</fullName>
    </recommendedName>
    <alternativeName>
        <fullName evidence="3">28S ribosomal protein S6, mitochondrial</fullName>
    </alternativeName>
</protein>
<dbReference type="SUPFAM" id="SSF54995">
    <property type="entry name" value="Ribosomal protein S6"/>
    <property type="match status" value="1"/>
</dbReference>
<evidence type="ECO:0000256" key="3">
    <source>
        <dbReference type="ARBA" id="ARBA00035365"/>
    </source>
</evidence>
<sequence>MVHYELAVIFRTLGKSDLPAALRSACGTLLAQGSIVREMESRGERRLPYKMGAHKERFTHGRYVIFDFDAPPQSVGLILSQIHQNRDVIRASLVKSESP</sequence>
<dbReference type="GO" id="GO:0005763">
    <property type="term" value="C:mitochondrial small ribosomal subunit"/>
    <property type="evidence" value="ECO:0007669"/>
    <property type="project" value="TreeGrafter"/>
</dbReference>
<dbReference type="InterPro" id="IPR014717">
    <property type="entry name" value="Transl_elong_EF1B/ribsomal_bS6"/>
</dbReference>
<name>A0AA35T5I3_GEOBA</name>
<evidence type="ECO:0000313" key="4">
    <source>
        <dbReference type="EMBL" id="CAI8040746.1"/>
    </source>
</evidence>
<keyword evidence="4" id="KW-0689">Ribosomal protein</keyword>
<dbReference type="Pfam" id="PF01250">
    <property type="entry name" value="Ribosomal_S6"/>
    <property type="match status" value="1"/>
</dbReference>
<evidence type="ECO:0000313" key="5">
    <source>
        <dbReference type="Proteomes" id="UP001174909"/>
    </source>
</evidence>
<dbReference type="GO" id="GO:0006412">
    <property type="term" value="P:translation"/>
    <property type="evidence" value="ECO:0007669"/>
    <property type="project" value="InterPro"/>
</dbReference>
<dbReference type="AlphaFoldDB" id="A0AA35T5I3"/>
<dbReference type="InterPro" id="IPR035980">
    <property type="entry name" value="Ribosomal_bS6_sf"/>
</dbReference>
<evidence type="ECO:0000256" key="1">
    <source>
        <dbReference type="ARBA" id="ARBA00009512"/>
    </source>
</evidence>
<dbReference type="GO" id="GO:0003735">
    <property type="term" value="F:structural constituent of ribosome"/>
    <property type="evidence" value="ECO:0007669"/>
    <property type="project" value="InterPro"/>
</dbReference>
<dbReference type="EMBL" id="CASHTH010003126">
    <property type="protein sequence ID" value="CAI8040746.1"/>
    <property type="molecule type" value="Genomic_DNA"/>
</dbReference>
<dbReference type="PANTHER" id="PTHR21011:SF1">
    <property type="entry name" value="SMALL RIBOSOMAL SUBUNIT PROTEIN BS6M"/>
    <property type="match status" value="1"/>
</dbReference>
<keyword evidence="4" id="KW-0687">Ribonucleoprotein</keyword>
<dbReference type="GO" id="GO:0070181">
    <property type="term" value="F:small ribosomal subunit rRNA binding"/>
    <property type="evidence" value="ECO:0007669"/>
    <property type="project" value="TreeGrafter"/>
</dbReference>
<organism evidence="4 5">
    <name type="scientific">Geodia barretti</name>
    <name type="common">Barrett's horny sponge</name>
    <dbReference type="NCBI Taxonomy" id="519541"/>
    <lineage>
        <taxon>Eukaryota</taxon>
        <taxon>Metazoa</taxon>
        <taxon>Porifera</taxon>
        <taxon>Demospongiae</taxon>
        <taxon>Heteroscleromorpha</taxon>
        <taxon>Tetractinellida</taxon>
        <taxon>Astrophorina</taxon>
        <taxon>Geodiidae</taxon>
        <taxon>Geodia</taxon>
    </lineage>
</organism>
<dbReference type="Gene3D" id="3.30.70.60">
    <property type="match status" value="1"/>
</dbReference>
<comment type="caution">
    <text evidence="4">The sequence shown here is derived from an EMBL/GenBank/DDBJ whole genome shotgun (WGS) entry which is preliminary data.</text>
</comment>
<keyword evidence="5" id="KW-1185">Reference proteome</keyword>
<dbReference type="PANTHER" id="PTHR21011">
    <property type="entry name" value="MITOCHONDRIAL 28S RIBOSOMAL PROTEIN S6"/>
    <property type="match status" value="1"/>
</dbReference>
<reference evidence="4" key="1">
    <citation type="submission" date="2023-03" db="EMBL/GenBank/DDBJ databases">
        <authorList>
            <person name="Steffen K."/>
            <person name="Cardenas P."/>
        </authorList>
    </citation>
    <scope>NUCLEOTIDE SEQUENCE</scope>
</reference>
<comment type="similarity">
    <text evidence="1">Belongs to the bacterial ribosomal protein bS6 family.</text>
</comment>
<dbReference type="InterPro" id="IPR000529">
    <property type="entry name" value="Ribosomal_bS6"/>
</dbReference>
<dbReference type="NCBIfam" id="TIGR00166">
    <property type="entry name" value="S6"/>
    <property type="match status" value="1"/>
</dbReference>
<evidence type="ECO:0000256" key="2">
    <source>
        <dbReference type="ARBA" id="ARBA00035170"/>
    </source>
</evidence>
<accession>A0AA35T5I3</accession>
<dbReference type="Proteomes" id="UP001174909">
    <property type="component" value="Unassembled WGS sequence"/>
</dbReference>
<proteinExistence type="inferred from homology"/>